<evidence type="ECO:0000259" key="7">
    <source>
        <dbReference type="Pfam" id="PF04234"/>
    </source>
</evidence>
<dbReference type="InterPro" id="IPR014755">
    <property type="entry name" value="Cu-Rt/internalin_Ig-like"/>
</dbReference>
<dbReference type="Pfam" id="PF04234">
    <property type="entry name" value="CopC"/>
    <property type="match status" value="1"/>
</dbReference>
<dbReference type="InterPro" id="IPR007348">
    <property type="entry name" value="CopC_dom"/>
</dbReference>
<evidence type="ECO:0000313" key="8">
    <source>
        <dbReference type="EMBL" id="UUL83817.1"/>
    </source>
</evidence>
<gene>
    <name evidence="8" type="primary">copC</name>
    <name evidence="8" type="ORF">NMP03_06380</name>
</gene>
<organism evidence="8 9">
    <name type="scientific">Sphingomonas qomolangmaensis</name>
    <dbReference type="NCBI Taxonomy" id="2918765"/>
    <lineage>
        <taxon>Bacteria</taxon>
        <taxon>Pseudomonadati</taxon>
        <taxon>Pseudomonadota</taxon>
        <taxon>Alphaproteobacteria</taxon>
        <taxon>Sphingomonadales</taxon>
        <taxon>Sphingomonadaceae</taxon>
        <taxon>Sphingomonas</taxon>
    </lineage>
</organism>
<evidence type="ECO:0000313" key="9">
    <source>
        <dbReference type="Proteomes" id="UP001058533"/>
    </source>
</evidence>
<comment type="similarity">
    <text evidence="2">Belongs to the CopC family.</text>
</comment>
<feature type="domain" description="CopC" evidence="7">
    <location>
        <begin position="25"/>
        <end position="127"/>
    </location>
</feature>
<keyword evidence="9" id="KW-1185">Reference proteome</keyword>
<accession>A0ABY5LAM3</accession>
<reference evidence="8" key="1">
    <citation type="submission" date="2022-07" db="EMBL/GenBank/DDBJ databases">
        <title>Sphingomonas sp. nov., a novel bacterium isolated from the north slope of the Mount Everest.</title>
        <authorList>
            <person name="Cui X."/>
            <person name="Liu Y."/>
        </authorList>
    </citation>
    <scope>NUCLEOTIDE SEQUENCE</scope>
    <source>
        <strain evidence="8">S5-59</strain>
    </source>
</reference>
<evidence type="ECO:0000256" key="3">
    <source>
        <dbReference type="ARBA" id="ARBA00022729"/>
    </source>
</evidence>
<feature type="signal peptide" evidence="6">
    <location>
        <begin position="1"/>
        <end position="24"/>
    </location>
</feature>
<sequence length="128" mass="13288">MRMFSKLTLALALAGVAIAAPAVAHPKLVSATPAADASVKATTRIVLVFSEKLMAPLSGATLIMTGMPGMQNHPDMKMSGVTAKVGADGKSLELVSAKPLPAGSYRIDWHVVGGDTHRITGQHRFNVG</sequence>
<protein>
    <submittedName>
        <fullName evidence="8">Copper homeostasis periplasmic binding protein CopC</fullName>
    </submittedName>
</protein>
<dbReference type="Gene3D" id="2.60.40.1220">
    <property type="match status" value="1"/>
</dbReference>
<feature type="chain" id="PRO_5047233599" evidence="6">
    <location>
        <begin position="25"/>
        <end position="128"/>
    </location>
</feature>
<evidence type="ECO:0000256" key="1">
    <source>
        <dbReference type="ARBA" id="ARBA00004418"/>
    </source>
</evidence>
<dbReference type="InterPro" id="IPR047685">
    <property type="entry name" value="CopC-like"/>
</dbReference>
<dbReference type="InterPro" id="IPR014756">
    <property type="entry name" value="Ig_E-set"/>
</dbReference>
<dbReference type="EMBL" id="CP101740">
    <property type="protein sequence ID" value="UUL83817.1"/>
    <property type="molecule type" value="Genomic_DNA"/>
</dbReference>
<dbReference type="RefSeq" id="WP_256507653.1">
    <property type="nucleotide sequence ID" value="NZ_CP101740.1"/>
</dbReference>
<evidence type="ECO:0000256" key="5">
    <source>
        <dbReference type="ARBA" id="ARBA00023008"/>
    </source>
</evidence>
<evidence type="ECO:0000256" key="6">
    <source>
        <dbReference type="SAM" id="SignalP"/>
    </source>
</evidence>
<keyword evidence="4" id="KW-0574">Periplasm</keyword>
<proteinExistence type="inferred from homology"/>
<keyword evidence="5" id="KW-0186">Copper</keyword>
<dbReference type="SUPFAM" id="SSF81296">
    <property type="entry name" value="E set domains"/>
    <property type="match status" value="1"/>
</dbReference>
<keyword evidence="3 6" id="KW-0732">Signal</keyword>
<comment type="subcellular location">
    <subcellularLocation>
        <location evidence="1">Periplasm</location>
    </subcellularLocation>
</comment>
<name>A0ABY5LAM3_9SPHN</name>
<dbReference type="NCBIfam" id="NF033814">
    <property type="entry name" value="copper_CopC"/>
    <property type="match status" value="1"/>
</dbReference>
<evidence type="ECO:0000256" key="2">
    <source>
        <dbReference type="ARBA" id="ARBA00010509"/>
    </source>
</evidence>
<dbReference type="Proteomes" id="UP001058533">
    <property type="component" value="Chromosome"/>
</dbReference>
<evidence type="ECO:0000256" key="4">
    <source>
        <dbReference type="ARBA" id="ARBA00022764"/>
    </source>
</evidence>